<feature type="binding site" evidence="2">
    <location>
        <position position="57"/>
    </location>
    <ligand>
        <name>Fe cation</name>
        <dbReference type="ChEBI" id="CHEBI:24875"/>
    </ligand>
</feature>
<dbReference type="EMBL" id="CADCUR010000271">
    <property type="protein sequence ID" value="CAA9421183.1"/>
    <property type="molecule type" value="Genomic_DNA"/>
</dbReference>
<comment type="cofactor">
    <cofactor evidence="2">
        <name>Fe cation</name>
        <dbReference type="ChEBI" id="CHEBI:24875"/>
    </cofactor>
    <text evidence="2">Binds 1 Fe cation per subunit.</text>
</comment>
<dbReference type="InterPro" id="IPR012093">
    <property type="entry name" value="Pirin"/>
</dbReference>
<evidence type="ECO:0000256" key="2">
    <source>
        <dbReference type="PIRSR" id="PIRSR006232-1"/>
    </source>
</evidence>
<reference evidence="7" key="1">
    <citation type="submission" date="2020-02" db="EMBL/GenBank/DDBJ databases">
        <authorList>
            <person name="Meier V. D."/>
        </authorList>
    </citation>
    <scope>NUCLEOTIDE SEQUENCE</scope>
    <source>
        <strain evidence="7">AVDCRST_MAG74</strain>
    </source>
</reference>
<dbReference type="InterPro" id="IPR008778">
    <property type="entry name" value="Pirin_C_dom"/>
</dbReference>
<name>A0A6J4PQC9_9BACT</name>
<dbReference type="PANTHER" id="PTHR13903:SF8">
    <property type="entry name" value="PIRIN"/>
    <property type="match status" value="1"/>
</dbReference>
<gene>
    <name evidence="7" type="ORF">AVDCRST_MAG74-2990</name>
</gene>
<dbReference type="AlphaFoldDB" id="A0A6J4PQC9"/>
<evidence type="ECO:0000256" key="1">
    <source>
        <dbReference type="ARBA" id="ARBA00008416"/>
    </source>
</evidence>
<organism evidence="7">
    <name type="scientific">uncultured Pyrinomonadaceae bacterium</name>
    <dbReference type="NCBI Taxonomy" id="2283094"/>
    <lineage>
        <taxon>Bacteria</taxon>
        <taxon>Pseudomonadati</taxon>
        <taxon>Acidobacteriota</taxon>
        <taxon>Blastocatellia</taxon>
        <taxon>Blastocatellales</taxon>
        <taxon>Pyrinomonadaceae</taxon>
        <taxon>environmental samples</taxon>
    </lineage>
</organism>
<dbReference type="Pfam" id="PF05726">
    <property type="entry name" value="Pirin_C"/>
    <property type="match status" value="1"/>
</dbReference>
<dbReference type="InterPro" id="IPR003829">
    <property type="entry name" value="Pirin_N_dom"/>
</dbReference>
<dbReference type="SUPFAM" id="SSF51182">
    <property type="entry name" value="RmlC-like cupins"/>
    <property type="match status" value="1"/>
</dbReference>
<dbReference type="PANTHER" id="PTHR13903">
    <property type="entry name" value="PIRIN-RELATED"/>
    <property type="match status" value="1"/>
</dbReference>
<comment type="similarity">
    <text evidence="1 3">Belongs to the pirin family.</text>
</comment>
<evidence type="ECO:0000259" key="5">
    <source>
        <dbReference type="Pfam" id="PF02678"/>
    </source>
</evidence>
<evidence type="ECO:0000256" key="3">
    <source>
        <dbReference type="RuleBase" id="RU003457"/>
    </source>
</evidence>
<protein>
    <submittedName>
        <fullName evidence="7">Pirin</fullName>
    </submittedName>
</protein>
<feature type="binding site" evidence="2">
    <location>
        <position position="55"/>
    </location>
    <ligand>
        <name>Fe cation</name>
        <dbReference type="ChEBI" id="CHEBI:24875"/>
    </ligand>
</feature>
<sequence length="298" mass="33357">MIEIVIPFRSRSIGVMDVRRVLPFPKRRSVGPFVFVDDFGPVEIVRDRSLDVLPHPHIGLATVTYLLSGKMTHRDSLGTRQIIEPNEVNWMSAGRGIVHSERVSDAPVKAGEKLVGLQTWVALPENAEESAPTFAHHKSDDLPVVEADGAQVKIILGEAFGKKSRVETLSNPLYVECRMADKKRVQIPAQIEERSVYILSGALLIDGKRFEAGTMVVFLENVEVWVEALGATVCMIIGGDRLEKPRYMWWNFVSTSRERIERAKEDWRAQNFGAIPGDAEEFVPLPDDNNPKPVPQPL</sequence>
<dbReference type="GO" id="GO:0046872">
    <property type="term" value="F:metal ion binding"/>
    <property type="evidence" value="ECO:0007669"/>
    <property type="project" value="UniProtKB-KW"/>
</dbReference>
<feature type="region of interest" description="Disordered" evidence="4">
    <location>
        <begin position="278"/>
        <end position="298"/>
    </location>
</feature>
<dbReference type="PIRSF" id="PIRSF006232">
    <property type="entry name" value="Pirin"/>
    <property type="match status" value="1"/>
</dbReference>
<feature type="binding site" evidence="2">
    <location>
        <position position="101"/>
    </location>
    <ligand>
        <name>Fe cation</name>
        <dbReference type="ChEBI" id="CHEBI:24875"/>
    </ligand>
</feature>
<proteinExistence type="inferred from homology"/>
<dbReference type="InterPro" id="IPR014710">
    <property type="entry name" value="RmlC-like_jellyroll"/>
</dbReference>
<keyword evidence="2" id="KW-0408">Iron</keyword>
<keyword evidence="2" id="KW-0479">Metal-binding</keyword>
<dbReference type="Pfam" id="PF02678">
    <property type="entry name" value="Pirin"/>
    <property type="match status" value="1"/>
</dbReference>
<dbReference type="Gene3D" id="2.60.120.10">
    <property type="entry name" value="Jelly Rolls"/>
    <property type="match status" value="2"/>
</dbReference>
<accession>A0A6J4PQC9</accession>
<dbReference type="CDD" id="cd02909">
    <property type="entry name" value="cupin_pirin_N"/>
    <property type="match status" value="1"/>
</dbReference>
<feature type="domain" description="Pirin N-terminal" evidence="5">
    <location>
        <begin position="17"/>
        <end position="121"/>
    </location>
</feature>
<feature type="binding site" evidence="2">
    <location>
        <position position="99"/>
    </location>
    <ligand>
        <name>Fe cation</name>
        <dbReference type="ChEBI" id="CHEBI:24875"/>
    </ligand>
</feature>
<evidence type="ECO:0000256" key="4">
    <source>
        <dbReference type="SAM" id="MobiDB-lite"/>
    </source>
</evidence>
<dbReference type="InterPro" id="IPR011051">
    <property type="entry name" value="RmlC_Cupin_sf"/>
</dbReference>
<evidence type="ECO:0000313" key="7">
    <source>
        <dbReference type="EMBL" id="CAA9421183.1"/>
    </source>
</evidence>
<feature type="domain" description="Pirin C-terminal" evidence="6">
    <location>
        <begin position="174"/>
        <end position="273"/>
    </location>
</feature>
<evidence type="ECO:0000259" key="6">
    <source>
        <dbReference type="Pfam" id="PF05726"/>
    </source>
</evidence>